<evidence type="ECO:0000256" key="7">
    <source>
        <dbReference type="SAM" id="Phobius"/>
    </source>
</evidence>
<feature type="domain" description="DOMON" evidence="9">
    <location>
        <begin position="60"/>
        <end position="151"/>
    </location>
</feature>
<keyword evidence="6 7" id="KW-0472">Membrane</keyword>
<dbReference type="PANTHER" id="PTHR47797">
    <property type="entry name" value="DEHYDROGENASE, PUTATIVE (AFU_ORTHOLOGUE AFUA_8G05805)-RELATED"/>
    <property type="match status" value="1"/>
</dbReference>
<name>A0A5N5X4X8_9EURO</name>
<evidence type="ECO:0000256" key="8">
    <source>
        <dbReference type="SAM" id="SignalP"/>
    </source>
</evidence>
<evidence type="ECO:0008006" key="13">
    <source>
        <dbReference type="Google" id="ProtNLM"/>
    </source>
</evidence>
<comment type="subcellular location">
    <subcellularLocation>
        <location evidence="1">Membrane</location>
    </subcellularLocation>
</comment>
<keyword evidence="8" id="KW-0732">Signal</keyword>
<feature type="transmembrane region" description="Helical" evidence="7">
    <location>
        <begin position="286"/>
        <end position="306"/>
    </location>
</feature>
<evidence type="ECO:0000256" key="6">
    <source>
        <dbReference type="ARBA" id="ARBA00023136"/>
    </source>
</evidence>
<protein>
    <recommendedName>
        <fullName evidence="13">Cellobiose dehydrogenase cytochrome domain-containing protein</fullName>
    </recommendedName>
</protein>
<evidence type="ECO:0000313" key="12">
    <source>
        <dbReference type="Proteomes" id="UP000326565"/>
    </source>
</evidence>
<feature type="transmembrane region" description="Helical" evidence="7">
    <location>
        <begin position="241"/>
        <end position="265"/>
    </location>
</feature>
<reference evidence="11 12" key="1">
    <citation type="submission" date="2019-04" db="EMBL/GenBank/DDBJ databases">
        <title>Friends and foes A comparative genomics study of 23 Aspergillus species from section Flavi.</title>
        <authorList>
            <consortium name="DOE Joint Genome Institute"/>
            <person name="Kjaerbolling I."/>
            <person name="Vesth T."/>
            <person name="Frisvad J.C."/>
            <person name="Nybo J.L."/>
            <person name="Theobald S."/>
            <person name="Kildgaard S."/>
            <person name="Isbrandt T."/>
            <person name="Kuo A."/>
            <person name="Sato A."/>
            <person name="Lyhne E.K."/>
            <person name="Kogle M.E."/>
            <person name="Wiebenga A."/>
            <person name="Kun R.S."/>
            <person name="Lubbers R.J."/>
            <person name="Makela M.R."/>
            <person name="Barry K."/>
            <person name="Chovatia M."/>
            <person name="Clum A."/>
            <person name="Daum C."/>
            <person name="Haridas S."/>
            <person name="He G."/>
            <person name="LaButti K."/>
            <person name="Lipzen A."/>
            <person name="Mondo S."/>
            <person name="Riley R."/>
            <person name="Salamov A."/>
            <person name="Simmons B.A."/>
            <person name="Magnuson J.K."/>
            <person name="Henrissat B."/>
            <person name="Mortensen U.H."/>
            <person name="Larsen T.O."/>
            <person name="Devries R.P."/>
            <person name="Grigoriev I.V."/>
            <person name="Machida M."/>
            <person name="Baker S.E."/>
            <person name="Andersen M.R."/>
        </authorList>
    </citation>
    <scope>NUCLEOTIDE SEQUENCE [LARGE SCALE GENOMIC DNA]</scope>
    <source>
        <strain evidence="11 12">CBS 151.66</strain>
    </source>
</reference>
<evidence type="ECO:0000256" key="3">
    <source>
        <dbReference type="ARBA" id="ARBA00022692"/>
    </source>
</evidence>
<dbReference type="CDD" id="cd09630">
    <property type="entry name" value="CDH_like_cytochrome"/>
    <property type="match status" value="1"/>
</dbReference>
<keyword evidence="2" id="KW-0813">Transport</keyword>
<dbReference type="Gene3D" id="2.60.40.1210">
    <property type="entry name" value="Cellobiose dehydrogenase, cytochrome domain"/>
    <property type="match status" value="1"/>
</dbReference>
<dbReference type="CDD" id="cd08760">
    <property type="entry name" value="Cyt_b561_FRRS1_like"/>
    <property type="match status" value="1"/>
</dbReference>
<accession>A0A5N5X4X8</accession>
<sequence length="343" mass="36974">MAKYILFCFLRIAYVFAQLQSFIPLGQNDITYSVNIPPHTASSGSGPIFFQMKSTQQVQWFAWGQGSQMQGANIFVVYASSGGNNITISPRLGAKHVEPLFNPKAHVSVLDGSSINNGIITANIRCDSCITWLGGHEDPASSSSPWVWAVKYGNPLDSDSVSATIIMHDAFGIAALNLQKAIGGTSENPFTTSAGAPSSGQAIESVHAFFQLFTLALAISGFGIGISMTKDLDLIQSYHPIIGMVVIPSLVLFQPAMGLFQHLYFRKTGKKSIFTYTHRWFGRAMITLGIINAGLGFRLTGIGLSIAPTGAIIAYSVVAGIVGLVYILAVIFLFFRKHRRPSS</sequence>
<keyword evidence="5 7" id="KW-1133">Transmembrane helix</keyword>
<feature type="transmembrane region" description="Helical" evidence="7">
    <location>
        <begin position="208"/>
        <end position="229"/>
    </location>
</feature>
<organism evidence="11 12">
    <name type="scientific">Aspergillus leporis</name>
    <dbReference type="NCBI Taxonomy" id="41062"/>
    <lineage>
        <taxon>Eukaryota</taxon>
        <taxon>Fungi</taxon>
        <taxon>Dikarya</taxon>
        <taxon>Ascomycota</taxon>
        <taxon>Pezizomycotina</taxon>
        <taxon>Eurotiomycetes</taxon>
        <taxon>Eurotiomycetidae</taxon>
        <taxon>Eurotiales</taxon>
        <taxon>Aspergillaceae</taxon>
        <taxon>Aspergillus</taxon>
        <taxon>Aspergillus subgen. Circumdati</taxon>
    </lineage>
</organism>
<dbReference type="OrthoDB" id="19261at2759"/>
<evidence type="ECO:0000313" key="11">
    <source>
        <dbReference type="EMBL" id="KAB8075813.1"/>
    </source>
</evidence>
<proteinExistence type="predicted"/>
<evidence type="ECO:0000256" key="2">
    <source>
        <dbReference type="ARBA" id="ARBA00022448"/>
    </source>
</evidence>
<feature type="chain" id="PRO_5024855514" description="Cellobiose dehydrogenase cytochrome domain-containing protein" evidence="8">
    <location>
        <begin position="18"/>
        <end position="343"/>
    </location>
</feature>
<evidence type="ECO:0000256" key="5">
    <source>
        <dbReference type="ARBA" id="ARBA00022989"/>
    </source>
</evidence>
<feature type="transmembrane region" description="Helical" evidence="7">
    <location>
        <begin position="312"/>
        <end position="335"/>
    </location>
</feature>
<dbReference type="SUPFAM" id="SSF49344">
    <property type="entry name" value="CBD9-like"/>
    <property type="match status" value="1"/>
</dbReference>
<dbReference type="Pfam" id="PF16010">
    <property type="entry name" value="CDH-cyt"/>
    <property type="match status" value="1"/>
</dbReference>
<gene>
    <name evidence="11" type="ORF">BDV29DRAFT_200691</name>
</gene>
<dbReference type="AlphaFoldDB" id="A0A5N5X4X8"/>
<evidence type="ECO:0000259" key="10">
    <source>
        <dbReference type="SMART" id="SM00665"/>
    </source>
</evidence>
<dbReference type="PANTHER" id="PTHR47797:SF1">
    <property type="entry name" value="CYTOCHROME B561 DOMAIN-CONTAINING PROTEIN-RELATED"/>
    <property type="match status" value="1"/>
</dbReference>
<dbReference type="Pfam" id="PF03188">
    <property type="entry name" value="Cytochrom_B561"/>
    <property type="match status" value="1"/>
</dbReference>
<keyword evidence="12" id="KW-1185">Reference proteome</keyword>
<feature type="domain" description="Cytochrome b561" evidence="10">
    <location>
        <begin position="167"/>
        <end position="297"/>
    </location>
</feature>
<evidence type="ECO:0000259" key="9">
    <source>
        <dbReference type="SMART" id="SM00664"/>
    </source>
</evidence>
<keyword evidence="4" id="KW-0249">Electron transport</keyword>
<dbReference type="SMART" id="SM00665">
    <property type="entry name" value="B561"/>
    <property type="match status" value="1"/>
</dbReference>
<dbReference type="SMART" id="SM00664">
    <property type="entry name" value="DoH"/>
    <property type="match status" value="1"/>
</dbReference>
<keyword evidence="3 7" id="KW-0812">Transmembrane</keyword>
<evidence type="ECO:0000256" key="1">
    <source>
        <dbReference type="ARBA" id="ARBA00004370"/>
    </source>
</evidence>
<dbReference type="Proteomes" id="UP000326565">
    <property type="component" value="Unassembled WGS sequence"/>
</dbReference>
<dbReference type="InterPro" id="IPR015920">
    <property type="entry name" value="Cellobiose_DH-like_cyt"/>
</dbReference>
<dbReference type="EMBL" id="ML732189">
    <property type="protein sequence ID" value="KAB8075813.1"/>
    <property type="molecule type" value="Genomic_DNA"/>
</dbReference>
<dbReference type="InterPro" id="IPR005018">
    <property type="entry name" value="DOMON_domain"/>
</dbReference>
<dbReference type="GO" id="GO:0016020">
    <property type="term" value="C:membrane"/>
    <property type="evidence" value="ECO:0007669"/>
    <property type="project" value="UniProtKB-SubCell"/>
</dbReference>
<evidence type="ECO:0000256" key="4">
    <source>
        <dbReference type="ARBA" id="ARBA00022982"/>
    </source>
</evidence>
<dbReference type="InterPro" id="IPR006593">
    <property type="entry name" value="Cyt_b561/ferric_Rdtase_TM"/>
</dbReference>
<feature type="signal peptide" evidence="8">
    <location>
        <begin position="1"/>
        <end position="17"/>
    </location>
</feature>